<dbReference type="AlphaFoldDB" id="X0YFM9"/>
<sequence length="124" mass="14045">MSRAIEQENPYQKKLLKLLPSESVAAYLAAINVIPANIESVLLHVIVLIAITILTPLYLIRLMELKLKNDLLQIVFITVSFVVWAFAISGEKWIPGLAPYIFLKSLIMIIWTAFIPVFIKRKPA</sequence>
<evidence type="ECO:0000256" key="1">
    <source>
        <dbReference type="SAM" id="Phobius"/>
    </source>
</evidence>
<keyword evidence="1" id="KW-0472">Membrane</keyword>
<keyword evidence="1" id="KW-0812">Transmembrane</keyword>
<feature type="transmembrane region" description="Helical" evidence="1">
    <location>
        <begin position="100"/>
        <end position="119"/>
    </location>
</feature>
<proteinExistence type="predicted"/>
<evidence type="ECO:0000313" key="2">
    <source>
        <dbReference type="EMBL" id="GAG46002.1"/>
    </source>
</evidence>
<name>X0YFM9_9ZZZZ</name>
<reference evidence="2" key="1">
    <citation type="journal article" date="2014" name="Front. Microbiol.">
        <title>High frequency of phylogenetically diverse reductive dehalogenase-homologous genes in deep subseafloor sedimentary metagenomes.</title>
        <authorList>
            <person name="Kawai M."/>
            <person name="Futagami T."/>
            <person name="Toyoda A."/>
            <person name="Takaki Y."/>
            <person name="Nishi S."/>
            <person name="Hori S."/>
            <person name="Arai W."/>
            <person name="Tsubouchi T."/>
            <person name="Morono Y."/>
            <person name="Uchiyama I."/>
            <person name="Ito T."/>
            <person name="Fujiyama A."/>
            <person name="Inagaki F."/>
            <person name="Takami H."/>
        </authorList>
    </citation>
    <scope>NUCLEOTIDE SEQUENCE</scope>
    <source>
        <strain evidence="2">Expedition CK06-06</strain>
    </source>
</reference>
<keyword evidence="1" id="KW-1133">Transmembrane helix</keyword>
<comment type="caution">
    <text evidence="2">The sequence shown here is derived from an EMBL/GenBank/DDBJ whole genome shotgun (WGS) entry which is preliminary data.</text>
</comment>
<feature type="transmembrane region" description="Helical" evidence="1">
    <location>
        <begin position="71"/>
        <end position="88"/>
    </location>
</feature>
<organism evidence="2">
    <name type="scientific">marine sediment metagenome</name>
    <dbReference type="NCBI Taxonomy" id="412755"/>
    <lineage>
        <taxon>unclassified sequences</taxon>
        <taxon>metagenomes</taxon>
        <taxon>ecological metagenomes</taxon>
    </lineage>
</organism>
<protein>
    <submittedName>
        <fullName evidence="2">Uncharacterized protein</fullName>
    </submittedName>
</protein>
<dbReference type="EMBL" id="BARS01050181">
    <property type="protein sequence ID" value="GAG46002.1"/>
    <property type="molecule type" value="Genomic_DNA"/>
</dbReference>
<feature type="transmembrane region" description="Helical" evidence="1">
    <location>
        <begin position="41"/>
        <end position="59"/>
    </location>
</feature>
<accession>X0YFM9</accession>
<gene>
    <name evidence="2" type="ORF">S01H1_74959</name>
</gene>